<gene>
    <name evidence="1" type="ORF">S01H1_72078</name>
</gene>
<proteinExistence type="predicted"/>
<accession>X0WNJ4</accession>
<name>X0WNJ4_9ZZZZ</name>
<dbReference type="EMBL" id="BARS01048040">
    <property type="protein sequence ID" value="GAG32220.1"/>
    <property type="molecule type" value="Genomic_DNA"/>
</dbReference>
<feature type="non-terminal residue" evidence="1">
    <location>
        <position position="243"/>
    </location>
</feature>
<dbReference type="AlphaFoldDB" id="X0WNJ4"/>
<reference evidence="1" key="1">
    <citation type="journal article" date="2014" name="Front. Microbiol.">
        <title>High frequency of phylogenetically diverse reductive dehalogenase-homologous genes in deep subseafloor sedimentary metagenomes.</title>
        <authorList>
            <person name="Kawai M."/>
            <person name="Futagami T."/>
            <person name="Toyoda A."/>
            <person name="Takaki Y."/>
            <person name="Nishi S."/>
            <person name="Hori S."/>
            <person name="Arai W."/>
            <person name="Tsubouchi T."/>
            <person name="Morono Y."/>
            <person name="Uchiyama I."/>
            <person name="Ito T."/>
            <person name="Fujiyama A."/>
            <person name="Inagaki F."/>
            <person name="Takami H."/>
        </authorList>
    </citation>
    <scope>NUCLEOTIDE SEQUENCE</scope>
    <source>
        <strain evidence="1">Expedition CK06-06</strain>
    </source>
</reference>
<organism evidence="1">
    <name type="scientific">marine sediment metagenome</name>
    <dbReference type="NCBI Taxonomy" id="412755"/>
    <lineage>
        <taxon>unclassified sequences</taxon>
        <taxon>metagenomes</taxon>
        <taxon>ecological metagenomes</taxon>
    </lineage>
</organism>
<protein>
    <submittedName>
        <fullName evidence="1">Uncharacterized protein</fullName>
    </submittedName>
</protein>
<comment type="caution">
    <text evidence="1">The sequence shown here is derived from an EMBL/GenBank/DDBJ whole genome shotgun (WGS) entry which is preliminary data.</text>
</comment>
<feature type="non-terminal residue" evidence="1">
    <location>
        <position position="1"/>
    </location>
</feature>
<sequence length="243" mass="25926">FNYPPLTNTKADKTGVLSIHKKDGGSEGEAIYADRYYVANNVRGANARLLCVDPTDGAIIWSILGKAAPQTTWNGNMAIAENGDVVNMLGQTNMVLYNEDMANPGVWTLTEGYNGVTQTYGRIDADTGVILWTAGEENTAARTGIGPIFGPMDHSGDRAFRGAIALMNLADEGELAVVSRAGPNPWEHRIEEFVVRADSMQNVTVWTAGTGNTVTGGGGGWTWHANVAYAAPVVDSTNNVYLT</sequence>
<evidence type="ECO:0000313" key="1">
    <source>
        <dbReference type="EMBL" id="GAG32220.1"/>
    </source>
</evidence>